<evidence type="ECO:0000313" key="2">
    <source>
        <dbReference type="EMBL" id="TVT98683.1"/>
    </source>
</evidence>
<organism evidence="2 3">
    <name type="scientific">Eragrostis curvula</name>
    <name type="common">weeping love grass</name>
    <dbReference type="NCBI Taxonomy" id="38414"/>
    <lineage>
        <taxon>Eukaryota</taxon>
        <taxon>Viridiplantae</taxon>
        <taxon>Streptophyta</taxon>
        <taxon>Embryophyta</taxon>
        <taxon>Tracheophyta</taxon>
        <taxon>Spermatophyta</taxon>
        <taxon>Magnoliopsida</taxon>
        <taxon>Liliopsida</taxon>
        <taxon>Poales</taxon>
        <taxon>Poaceae</taxon>
        <taxon>PACMAD clade</taxon>
        <taxon>Chloridoideae</taxon>
        <taxon>Eragrostideae</taxon>
        <taxon>Eragrostidinae</taxon>
        <taxon>Eragrostis</taxon>
    </lineage>
</organism>
<feature type="transmembrane region" description="Helical" evidence="1">
    <location>
        <begin position="71"/>
        <end position="89"/>
    </location>
</feature>
<dbReference type="Proteomes" id="UP000324897">
    <property type="component" value="Unassembled WGS sequence"/>
</dbReference>
<evidence type="ECO:0000313" key="3">
    <source>
        <dbReference type="Proteomes" id="UP000324897"/>
    </source>
</evidence>
<keyword evidence="1" id="KW-0472">Membrane</keyword>
<feature type="non-terminal residue" evidence="2">
    <location>
        <position position="1"/>
    </location>
</feature>
<gene>
    <name evidence="2" type="ORF">EJB05_55998</name>
</gene>
<proteinExistence type="predicted"/>
<evidence type="ECO:0000256" key="1">
    <source>
        <dbReference type="SAM" id="Phobius"/>
    </source>
</evidence>
<dbReference type="EMBL" id="RWGY01000821">
    <property type="protein sequence ID" value="TVT98683.1"/>
    <property type="molecule type" value="Genomic_DNA"/>
</dbReference>
<comment type="caution">
    <text evidence="2">The sequence shown here is derived from an EMBL/GenBank/DDBJ whole genome shotgun (WGS) entry which is preliminary data.</text>
</comment>
<dbReference type="AlphaFoldDB" id="A0A5J9SIE5"/>
<keyword evidence="1" id="KW-0812">Transmembrane</keyword>
<dbReference type="Gramene" id="TVT98683">
    <property type="protein sequence ID" value="TVT98683"/>
    <property type="gene ID" value="EJB05_55998"/>
</dbReference>
<keyword evidence="1" id="KW-1133">Transmembrane helix</keyword>
<name>A0A5J9SIE5_9POAL</name>
<keyword evidence="3" id="KW-1185">Reference proteome</keyword>
<protein>
    <submittedName>
        <fullName evidence="2">Uncharacterized protein</fullName>
    </submittedName>
</protein>
<accession>A0A5J9SIE5</accession>
<reference evidence="2 3" key="1">
    <citation type="journal article" date="2019" name="Sci. Rep.">
        <title>A high-quality genome of Eragrostis curvula grass provides insights into Poaceae evolution and supports new strategies to enhance forage quality.</title>
        <authorList>
            <person name="Carballo J."/>
            <person name="Santos B.A.C.M."/>
            <person name="Zappacosta D."/>
            <person name="Garbus I."/>
            <person name="Selva J.P."/>
            <person name="Gallo C.A."/>
            <person name="Diaz A."/>
            <person name="Albertini E."/>
            <person name="Caccamo M."/>
            <person name="Echenique V."/>
        </authorList>
    </citation>
    <scope>NUCLEOTIDE SEQUENCE [LARGE SCALE GENOMIC DNA]</scope>
    <source>
        <strain evidence="3">cv. Victoria</strain>
        <tissue evidence="2">Leaf</tissue>
    </source>
</reference>
<sequence>MPSLFCFENILIPNELIIVRNHGDDEEAAGEVLGGVEGRQEVQINFEAQSKSVSSPFRTPGPVRTKTVSQVAYGLGFGRITLVVWLIVLHKIVNNR</sequence>